<feature type="domain" description="NADH:quinone oxidoreductase/Mrp antiporter transmembrane" evidence="8">
    <location>
        <begin position="145"/>
        <end position="453"/>
    </location>
</feature>
<dbReference type="InterPro" id="IPR001750">
    <property type="entry name" value="ND/Mrp_TM"/>
</dbReference>
<evidence type="ECO:0000256" key="3">
    <source>
        <dbReference type="ARBA" id="ARBA00022692"/>
    </source>
</evidence>
<feature type="transmembrane region" description="Helical" evidence="7">
    <location>
        <begin position="100"/>
        <end position="120"/>
    </location>
</feature>
<dbReference type="PANTHER" id="PTHR43507">
    <property type="entry name" value="NADH-UBIQUINONE OXIDOREDUCTASE CHAIN 4"/>
    <property type="match status" value="1"/>
</dbReference>
<feature type="transmembrane region" description="Helical" evidence="7">
    <location>
        <begin position="406"/>
        <end position="427"/>
    </location>
</feature>
<keyword evidence="4 7" id="KW-1133">Transmembrane helix</keyword>
<reference evidence="9 10" key="1">
    <citation type="submission" date="2015-11" db="EMBL/GenBank/DDBJ databases">
        <authorList>
            <person name="Zhang Y."/>
            <person name="Guo Z."/>
        </authorList>
    </citation>
    <scope>NUCLEOTIDE SEQUENCE [LARGE SCALE GENOMIC DNA]</scope>
    <source>
        <strain evidence="9">JGI-4</strain>
    </source>
</reference>
<feature type="transmembrane region" description="Helical" evidence="7">
    <location>
        <begin position="6"/>
        <end position="26"/>
    </location>
</feature>
<feature type="transmembrane region" description="Helical" evidence="7">
    <location>
        <begin position="277"/>
        <end position="296"/>
    </location>
</feature>
<dbReference type="InterPro" id="IPR003918">
    <property type="entry name" value="NADH_UbQ_OxRdtase"/>
</dbReference>
<comment type="subcellular location">
    <subcellularLocation>
        <location evidence="1">Endomembrane system</location>
        <topology evidence="1">Multi-pass membrane protein</topology>
    </subcellularLocation>
    <subcellularLocation>
        <location evidence="6">Membrane</location>
        <topology evidence="6">Multi-pass membrane protein</topology>
    </subcellularLocation>
</comment>
<dbReference type="GO" id="GO:0042773">
    <property type="term" value="P:ATP synthesis coupled electron transport"/>
    <property type="evidence" value="ECO:0007669"/>
    <property type="project" value="InterPro"/>
</dbReference>
<feature type="transmembrane region" description="Helical" evidence="7">
    <location>
        <begin position="308"/>
        <end position="329"/>
    </location>
</feature>
<accession>A0A0S4N6Q4</accession>
<dbReference type="STRING" id="1633631.GCA_001442925_01373"/>
<accession>A0A0P1NZK4</accession>
<organism evidence="9 10">
    <name type="scientific">Candidatus Kryptonium thompsonii</name>
    <dbReference type="NCBI Taxonomy" id="1633631"/>
    <lineage>
        <taxon>Bacteria</taxon>
        <taxon>Pseudomonadati</taxon>
        <taxon>Candidatus Kryptoniota</taxon>
        <taxon>Candidatus Kryptonium</taxon>
    </lineage>
</organism>
<accession>A0A0P1LUQ4</accession>
<evidence type="ECO:0000313" key="9">
    <source>
        <dbReference type="EMBL" id="CUU05903.1"/>
    </source>
</evidence>
<feature type="transmembrane region" description="Helical" evidence="7">
    <location>
        <begin position="481"/>
        <end position="501"/>
    </location>
</feature>
<dbReference type="InterPro" id="IPR010227">
    <property type="entry name" value="NADH_Q_OxRdtase_chainM/4"/>
</dbReference>
<feature type="transmembrane region" description="Helical" evidence="7">
    <location>
        <begin position="336"/>
        <end position="355"/>
    </location>
</feature>
<protein>
    <submittedName>
        <fullName evidence="9">NADH dehydrogenase subunit M</fullName>
    </submittedName>
</protein>
<evidence type="ECO:0000256" key="4">
    <source>
        <dbReference type="ARBA" id="ARBA00022989"/>
    </source>
</evidence>
<accession>A0A0P1M7C8</accession>
<accession>A0A0P1NX60</accession>
<dbReference type="GO" id="GO:0012505">
    <property type="term" value="C:endomembrane system"/>
    <property type="evidence" value="ECO:0007669"/>
    <property type="project" value="UniProtKB-SubCell"/>
</dbReference>
<feature type="transmembrane region" description="Helical" evidence="7">
    <location>
        <begin position="152"/>
        <end position="169"/>
    </location>
</feature>
<comment type="similarity">
    <text evidence="2">Belongs to the complex I subunit 4 family.</text>
</comment>
<accession>A0A0P1MFL5</accession>
<accession>A0A0P1ML77</accession>
<feature type="transmembrane region" description="Helical" evidence="7">
    <location>
        <begin position="367"/>
        <end position="385"/>
    </location>
</feature>
<dbReference type="Proteomes" id="UP000182011">
    <property type="component" value="Unassembled WGS sequence"/>
</dbReference>
<accession>A0A0P1LCA8</accession>
<dbReference type="RefSeq" id="WP_234697393.1">
    <property type="nucleotide sequence ID" value="NZ_CZVJ01000006.1"/>
</dbReference>
<evidence type="ECO:0000256" key="6">
    <source>
        <dbReference type="RuleBase" id="RU000320"/>
    </source>
</evidence>
<dbReference type="EMBL" id="FAOP01000005">
    <property type="protein sequence ID" value="CUU05903.1"/>
    <property type="molecule type" value="Genomic_DNA"/>
</dbReference>
<evidence type="ECO:0000256" key="2">
    <source>
        <dbReference type="ARBA" id="ARBA00009025"/>
    </source>
</evidence>
<name>A0A0P1ML77_9BACT</name>
<dbReference type="AlphaFoldDB" id="A0A0P1ML77"/>
<accession>A0A0P1L9W8</accession>
<evidence type="ECO:0000256" key="1">
    <source>
        <dbReference type="ARBA" id="ARBA00004127"/>
    </source>
</evidence>
<dbReference type="PANTHER" id="PTHR43507:SF1">
    <property type="entry name" value="NADH-UBIQUINONE OXIDOREDUCTASE CHAIN 4"/>
    <property type="match status" value="1"/>
</dbReference>
<feature type="transmembrane region" description="Helical" evidence="7">
    <location>
        <begin position="439"/>
        <end position="460"/>
    </location>
</feature>
<dbReference type="NCBIfam" id="TIGR01972">
    <property type="entry name" value="NDH_I_M"/>
    <property type="match status" value="1"/>
</dbReference>
<accession>A0A0P1LLI6</accession>
<evidence type="ECO:0000259" key="8">
    <source>
        <dbReference type="Pfam" id="PF00361"/>
    </source>
</evidence>
<dbReference type="Pfam" id="PF00361">
    <property type="entry name" value="Proton_antipo_M"/>
    <property type="match status" value="1"/>
</dbReference>
<feature type="transmembrane region" description="Helical" evidence="7">
    <location>
        <begin position="33"/>
        <end position="56"/>
    </location>
</feature>
<evidence type="ECO:0000256" key="7">
    <source>
        <dbReference type="SAM" id="Phobius"/>
    </source>
</evidence>
<dbReference type="GO" id="GO:0003954">
    <property type="term" value="F:NADH dehydrogenase activity"/>
    <property type="evidence" value="ECO:0007669"/>
    <property type="project" value="TreeGrafter"/>
</dbReference>
<keyword evidence="5 7" id="KW-0472">Membrane</keyword>
<dbReference type="GO" id="GO:0008137">
    <property type="term" value="F:NADH dehydrogenase (ubiquinone) activity"/>
    <property type="evidence" value="ECO:0007669"/>
    <property type="project" value="InterPro"/>
</dbReference>
<evidence type="ECO:0000313" key="10">
    <source>
        <dbReference type="Proteomes" id="UP000182011"/>
    </source>
</evidence>
<dbReference type="PRINTS" id="PR01437">
    <property type="entry name" value="NUOXDRDTASE4"/>
</dbReference>
<proteinExistence type="inferred from homology"/>
<sequence>MQILGIGILTWIVFLPIVAMIFVLLVPKGRETWIKWISVVATGLQVILAAVLLLNYRYDLAGVNTLEGFQFVEKYRWIDVSGVAWFGRIVIDYFLGVDGLSMPMVVLTALISFIGAIASWELPKTKGYYALYLLLDTGMMGVFVALDFFLFYIFWEVMLLPMYFLIGIWGGPRREYAAIKFFIYTLLGSVLMLLVMIGLYFSTSIIDPVTGEKVHTFNMLAMMDPKNYEPGSIFSGLHTTWRYIAYIALFIGFAIKVPIVPFHTWLPDAHVEAPTPISVILAGVLLKMGTYGMLRISFPIFPDGMIKYALPMAILGFINIVYGALAAMAQEDFKKLIAYSSISHMGYVVLGMAALNTQGVTGAIMQMFNHGTITAMLFLIVGVLYDRAHTRGLYEFGGLANQMPKYFGIVIIAFFAALGLPGLSGFISEAFVFLGAFQTYKWIAIFSATGVIITAGYILWTTQRLFFGQLPERWKNLPDINARELVTLVPLAIIVIFLGVYPSPLINLMNTSVNHLVKFVSEMGQAGMQLGILP</sequence>
<gene>
    <name evidence="9" type="ORF">JGI4_01378</name>
</gene>
<dbReference type="GO" id="GO:0015990">
    <property type="term" value="P:electron transport coupled proton transport"/>
    <property type="evidence" value="ECO:0007669"/>
    <property type="project" value="TreeGrafter"/>
</dbReference>
<feature type="transmembrane region" description="Helical" evidence="7">
    <location>
        <begin position="243"/>
        <end position="265"/>
    </location>
</feature>
<feature type="transmembrane region" description="Helical" evidence="7">
    <location>
        <begin position="181"/>
        <end position="201"/>
    </location>
</feature>
<dbReference type="GO" id="GO:0016020">
    <property type="term" value="C:membrane"/>
    <property type="evidence" value="ECO:0007669"/>
    <property type="project" value="UniProtKB-SubCell"/>
</dbReference>
<dbReference type="GO" id="GO:0048039">
    <property type="term" value="F:ubiquinone binding"/>
    <property type="evidence" value="ECO:0007669"/>
    <property type="project" value="TreeGrafter"/>
</dbReference>
<keyword evidence="3 6" id="KW-0812">Transmembrane</keyword>
<feature type="transmembrane region" description="Helical" evidence="7">
    <location>
        <begin position="127"/>
        <end position="146"/>
    </location>
</feature>
<evidence type="ECO:0000256" key="5">
    <source>
        <dbReference type="ARBA" id="ARBA00023136"/>
    </source>
</evidence>